<keyword evidence="2" id="KW-0812">Transmembrane</keyword>
<dbReference type="EMBL" id="JACHIA010000007">
    <property type="protein sequence ID" value="MBB6071200.1"/>
    <property type="molecule type" value="Genomic_DNA"/>
</dbReference>
<feature type="transmembrane region" description="Helical" evidence="2">
    <location>
        <begin position="298"/>
        <end position="316"/>
    </location>
</feature>
<dbReference type="Proteomes" id="UP000582837">
    <property type="component" value="Unassembled WGS sequence"/>
</dbReference>
<reference evidence="3 4" key="1">
    <citation type="submission" date="2020-08" db="EMBL/GenBank/DDBJ databases">
        <title>Genomic Encyclopedia of Type Strains, Phase IV (KMG-IV): sequencing the most valuable type-strain genomes for metagenomic binning, comparative biology and taxonomic classification.</title>
        <authorList>
            <person name="Goeker M."/>
        </authorList>
    </citation>
    <scope>NUCLEOTIDE SEQUENCE [LARGE SCALE GENOMIC DNA]</scope>
    <source>
        <strain evidence="3 4">DSM 29007</strain>
    </source>
</reference>
<organism evidence="3 4">
    <name type="scientific">Longimicrobium terrae</name>
    <dbReference type="NCBI Taxonomy" id="1639882"/>
    <lineage>
        <taxon>Bacteria</taxon>
        <taxon>Pseudomonadati</taxon>
        <taxon>Gemmatimonadota</taxon>
        <taxon>Longimicrobiia</taxon>
        <taxon>Longimicrobiales</taxon>
        <taxon>Longimicrobiaceae</taxon>
        <taxon>Longimicrobium</taxon>
    </lineage>
</organism>
<feature type="region of interest" description="Disordered" evidence="1">
    <location>
        <begin position="193"/>
        <end position="215"/>
    </location>
</feature>
<sequence>MSDPIHPPRQDPGPHASSGGLDTAAPPLSEPAPARPRTAVRNRWWSPDTRRTPDRPCLNCGNAVSGNFCPNCGQRKADVRVSLRRMMMEVLDDQLSLNSALPRTMGALLFRPGHLTSEYVQGRIVRYIPPFRIYLVASLLFFIVLPWVLNVDRIADQTREARLKAQAEDSIAAAHKADSLRLAGRSVRRPATAAAAAPADGDEDDEGLAGVRSTRNGPQLNLAVKDTTQVPALLKPLNRHMLATEARLEAMPTEEVLRLAMREFLQNLPTGVFLLMPVFAMILKVLYFRRKRFYVEHFVFALHVHGFAFLLFTAMLLAPWTWLNPVLQLWFAIYLYWAMKRVYGQGWMRTLMKYGVLVSTYMVIMLFEMLGVGLATAFMM</sequence>
<keyword evidence="2" id="KW-0472">Membrane</keyword>
<evidence type="ECO:0000256" key="2">
    <source>
        <dbReference type="SAM" id="Phobius"/>
    </source>
</evidence>
<evidence type="ECO:0000256" key="1">
    <source>
        <dbReference type="SAM" id="MobiDB-lite"/>
    </source>
</evidence>
<evidence type="ECO:0008006" key="5">
    <source>
        <dbReference type="Google" id="ProtNLM"/>
    </source>
</evidence>
<keyword evidence="4" id="KW-1185">Reference proteome</keyword>
<feature type="transmembrane region" description="Helical" evidence="2">
    <location>
        <begin position="322"/>
        <end position="339"/>
    </location>
</feature>
<dbReference type="RefSeq" id="WP_170033884.1">
    <property type="nucleotide sequence ID" value="NZ_JABDTL010000001.1"/>
</dbReference>
<accession>A0A841GZK7</accession>
<name>A0A841GZK7_9BACT</name>
<feature type="compositionally biased region" description="Pro residues" evidence="1">
    <location>
        <begin position="1"/>
        <end position="11"/>
    </location>
</feature>
<evidence type="ECO:0000313" key="3">
    <source>
        <dbReference type="EMBL" id="MBB6071200.1"/>
    </source>
</evidence>
<dbReference type="InterPro" id="IPR022134">
    <property type="entry name" value="DUF3667"/>
</dbReference>
<feature type="transmembrane region" description="Helical" evidence="2">
    <location>
        <begin position="268"/>
        <end position="286"/>
    </location>
</feature>
<proteinExistence type="predicted"/>
<protein>
    <recommendedName>
        <fullName evidence="5">DUF3667 domain-containing protein</fullName>
    </recommendedName>
</protein>
<dbReference type="AlphaFoldDB" id="A0A841GZK7"/>
<feature type="transmembrane region" description="Helical" evidence="2">
    <location>
        <begin position="351"/>
        <end position="379"/>
    </location>
</feature>
<dbReference type="Pfam" id="PF12412">
    <property type="entry name" value="DUF3667"/>
    <property type="match status" value="1"/>
</dbReference>
<gene>
    <name evidence="3" type="ORF">HNQ61_002824</name>
</gene>
<comment type="caution">
    <text evidence="3">The sequence shown here is derived from an EMBL/GenBank/DDBJ whole genome shotgun (WGS) entry which is preliminary data.</text>
</comment>
<feature type="region of interest" description="Disordered" evidence="1">
    <location>
        <begin position="1"/>
        <end position="48"/>
    </location>
</feature>
<keyword evidence="2" id="KW-1133">Transmembrane helix</keyword>
<evidence type="ECO:0000313" key="4">
    <source>
        <dbReference type="Proteomes" id="UP000582837"/>
    </source>
</evidence>